<sequence length="603" mass="69048">MTGEKFTLMQYSVSAVLGLIEAEDFVIPEIQRPFVWKRSQVRDLIDSLYNGYPTGYIITWKNPDVKTKDGGKANGKKVLIDGQQRVTALMAAIAGKEVLDEDFNKDRVKIAFNPLADDPSKRFAVQDASHLKDKRWIPDISIVFDADFDAFEFSVEYCTINEGIKPNIINKSIASLKGIANRQIGVIELDATLDIDEVTEIFIRINSKGTSLSQSDFVMSKMAADMEHEGSMMRKTVDYFCHLAVKPDFYSLLVRDEEFQNSKYADKIKWLAHDYDDIYDPDYGDMLRVSFMHQFRRGKLADLVSLLSGRDFETKEYRDDIVAESYRKLDAGIVQFINQHNFTQFVMALKGAGFVSSKQLNSQMTLDFAYTLYLMLRSDPTIPNEQIKRHVQKWFVLSTLTSRYIGSPETQMDRDMRNIEEKGFLNFKTEVEASALSETFWTVTLPQNLETSSVNSPAFNTFLAAQINLNCNSLLMKGTKVSDLITISGDVHHIFPRNYLKKNGIDNKTKYNQVANYIYLDTQVNKAIGDDPPSVYFAKVQEQCGTKAITLGNISDEEMLYRNLEENSIPQNIVSMDISDYESFLQERRKLMAKLMQRYYQEL</sequence>
<evidence type="ECO:0000313" key="3">
    <source>
        <dbReference type="Proteomes" id="UP001202031"/>
    </source>
</evidence>
<dbReference type="EMBL" id="JAMGSI010000001">
    <property type="protein sequence ID" value="MCL6656580.1"/>
    <property type="molecule type" value="Genomic_DNA"/>
</dbReference>
<dbReference type="InterPro" id="IPR004919">
    <property type="entry name" value="GmrSD_N"/>
</dbReference>
<proteinExistence type="predicted"/>
<organism evidence="2 3">
    <name type="scientific">Akkermansia massiliensis</name>
    <dbReference type="NCBI Taxonomy" id="2927224"/>
    <lineage>
        <taxon>Bacteria</taxon>
        <taxon>Pseudomonadati</taxon>
        <taxon>Verrucomicrobiota</taxon>
        <taxon>Verrucomicrobiia</taxon>
        <taxon>Verrucomicrobiales</taxon>
        <taxon>Akkermansiaceae</taxon>
        <taxon>Akkermansia</taxon>
    </lineage>
</organism>
<name>A0ABT0R620_9BACT</name>
<evidence type="ECO:0000259" key="1">
    <source>
        <dbReference type="Pfam" id="PF03235"/>
    </source>
</evidence>
<reference evidence="2 3" key="1">
    <citation type="submission" date="2022-03" db="EMBL/GenBank/DDBJ databases">
        <title>Taxonomic description of new species and reclassification of some bacterial strains.</title>
        <authorList>
            <person name="Ndongo S."/>
        </authorList>
    </citation>
    <scope>NUCLEOTIDE SEQUENCE [LARGE SCALE GENOMIC DNA]</scope>
    <source>
        <strain evidence="2 3">Marseille-P6666</strain>
    </source>
</reference>
<dbReference type="Pfam" id="PF03235">
    <property type="entry name" value="GmrSD_N"/>
    <property type="match status" value="1"/>
</dbReference>
<dbReference type="PANTHER" id="PTHR37292">
    <property type="entry name" value="VNG6097C"/>
    <property type="match status" value="1"/>
</dbReference>
<dbReference type="GeneID" id="84023108"/>
<dbReference type="PANTHER" id="PTHR37292:SF2">
    <property type="entry name" value="DUF262 DOMAIN-CONTAINING PROTEIN"/>
    <property type="match status" value="1"/>
</dbReference>
<dbReference type="RefSeq" id="WP_022398256.1">
    <property type="nucleotide sequence ID" value="NZ_CP072019.1"/>
</dbReference>
<gene>
    <name evidence="2" type="ORF">M8N44_04515</name>
</gene>
<dbReference type="Proteomes" id="UP001202031">
    <property type="component" value="Unassembled WGS sequence"/>
</dbReference>
<protein>
    <submittedName>
        <fullName evidence="2">DUF262 domain-containing protein</fullName>
    </submittedName>
</protein>
<accession>A0ABT0R620</accession>
<evidence type="ECO:0000313" key="2">
    <source>
        <dbReference type="EMBL" id="MCL6656580.1"/>
    </source>
</evidence>
<comment type="caution">
    <text evidence="2">The sequence shown here is derived from an EMBL/GenBank/DDBJ whole genome shotgun (WGS) entry which is preliminary data.</text>
</comment>
<keyword evidence="3" id="KW-1185">Reference proteome</keyword>
<feature type="domain" description="GmrSD restriction endonucleases N-terminal" evidence="1">
    <location>
        <begin position="21"/>
        <end position="221"/>
    </location>
</feature>